<name>A0A5J4VV00_9EUKA</name>
<accession>A0A5J4VV00</accession>
<feature type="compositionally biased region" description="Acidic residues" evidence="1">
    <location>
        <begin position="12"/>
        <end position="56"/>
    </location>
</feature>
<keyword evidence="2" id="KW-1133">Transmembrane helix</keyword>
<evidence type="ECO:0000313" key="4">
    <source>
        <dbReference type="Proteomes" id="UP000324800"/>
    </source>
</evidence>
<feature type="compositionally biased region" description="Basic and acidic residues" evidence="1">
    <location>
        <begin position="1"/>
        <end position="11"/>
    </location>
</feature>
<gene>
    <name evidence="3" type="ORF">EZS28_018458</name>
</gene>
<proteinExistence type="predicted"/>
<feature type="region of interest" description="Disordered" evidence="1">
    <location>
        <begin position="1"/>
        <end position="56"/>
    </location>
</feature>
<dbReference type="AlphaFoldDB" id="A0A5J4VV00"/>
<keyword evidence="2" id="KW-0472">Membrane</keyword>
<reference evidence="3 4" key="1">
    <citation type="submission" date="2019-03" db="EMBL/GenBank/DDBJ databases">
        <title>Single cell metagenomics reveals metabolic interactions within the superorganism composed of flagellate Streblomastix strix and complex community of Bacteroidetes bacteria on its surface.</title>
        <authorList>
            <person name="Treitli S.C."/>
            <person name="Kolisko M."/>
            <person name="Husnik F."/>
            <person name="Keeling P."/>
            <person name="Hampl V."/>
        </authorList>
    </citation>
    <scope>NUCLEOTIDE SEQUENCE [LARGE SCALE GENOMIC DNA]</scope>
    <source>
        <strain evidence="3">ST1C</strain>
    </source>
</reference>
<dbReference type="Proteomes" id="UP000324800">
    <property type="component" value="Unassembled WGS sequence"/>
</dbReference>
<keyword evidence="2" id="KW-0812">Transmembrane</keyword>
<organism evidence="3 4">
    <name type="scientific">Streblomastix strix</name>
    <dbReference type="NCBI Taxonomy" id="222440"/>
    <lineage>
        <taxon>Eukaryota</taxon>
        <taxon>Metamonada</taxon>
        <taxon>Preaxostyla</taxon>
        <taxon>Oxymonadida</taxon>
        <taxon>Streblomastigidae</taxon>
        <taxon>Streblomastix</taxon>
    </lineage>
</organism>
<feature type="transmembrane region" description="Helical" evidence="2">
    <location>
        <begin position="65"/>
        <end position="85"/>
    </location>
</feature>
<sequence length="148" mass="17426">MTFRDQGVEIGDKDDDDDEEEEDDDEEEEDDDDEEEDDVVVEDDEDDEEEEDEEDSLELSELSFFFLYFFFFLLFNLFLIVFFWGQDLDNISTLNEGCSGYGSVFKEEGDLIDFCIFQKVDYLREGISSFQGEEEVIVLDFDDNSVYL</sequence>
<protein>
    <submittedName>
        <fullName evidence="3">Uncharacterized protein</fullName>
    </submittedName>
</protein>
<evidence type="ECO:0000313" key="3">
    <source>
        <dbReference type="EMBL" id="KAA6386016.1"/>
    </source>
</evidence>
<evidence type="ECO:0000256" key="2">
    <source>
        <dbReference type="SAM" id="Phobius"/>
    </source>
</evidence>
<dbReference type="EMBL" id="SNRW01004997">
    <property type="protein sequence ID" value="KAA6386016.1"/>
    <property type="molecule type" value="Genomic_DNA"/>
</dbReference>
<comment type="caution">
    <text evidence="3">The sequence shown here is derived from an EMBL/GenBank/DDBJ whole genome shotgun (WGS) entry which is preliminary data.</text>
</comment>
<evidence type="ECO:0000256" key="1">
    <source>
        <dbReference type="SAM" id="MobiDB-lite"/>
    </source>
</evidence>